<evidence type="ECO:0000313" key="4">
    <source>
        <dbReference type="Proteomes" id="UP000184089"/>
    </source>
</evidence>
<comment type="caution">
    <text evidence="3">The sequence shown here is derived from an EMBL/GenBank/DDBJ whole genome shotgun (WGS) entry which is preliminary data.</text>
</comment>
<evidence type="ECO:0000313" key="2">
    <source>
        <dbReference type="EMBL" id="MZL70398.1"/>
    </source>
</evidence>
<organism evidence="3 4">
    <name type="scientific">Bittarella massiliensis</name>
    <name type="common">ex Durand et al. 2017</name>
    <dbReference type="NCBI Taxonomy" id="1720313"/>
    <lineage>
        <taxon>Bacteria</taxon>
        <taxon>Bacillati</taxon>
        <taxon>Bacillota</taxon>
        <taxon>Clostridia</taxon>
        <taxon>Eubacteriales</taxon>
        <taxon>Oscillospiraceae</taxon>
        <taxon>Bittarella (ex Durand et al. 2017)</taxon>
    </lineage>
</organism>
<dbReference type="EMBL" id="FQVY01000003">
    <property type="protein sequence ID" value="SHG32275.1"/>
    <property type="molecule type" value="Genomic_DNA"/>
</dbReference>
<evidence type="ECO:0000313" key="3">
    <source>
        <dbReference type="EMBL" id="SHG32275.1"/>
    </source>
</evidence>
<feature type="domain" description="HTH cro/C1-type" evidence="1">
    <location>
        <begin position="10"/>
        <end position="64"/>
    </location>
</feature>
<dbReference type="InterPro" id="IPR010982">
    <property type="entry name" value="Lambda_DNA-bd_dom_sf"/>
</dbReference>
<name>A0AAQ1MF87_9FIRM</name>
<dbReference type="Proteomes" id="UP000184089">
    <property type="component" value="Unassembled WGS sequence"/>
</dbReference>
<evidence type="ECO:0000259" key="1">
    <source>
        <dbReference type="PROSITE" id="PS50943"/>
    </source>
</evidence>
<sequence>MDRTQFGKLLNEARLAKGVTVEALAEACDVSAAYMQKILSGKRGLGLDLLLKICNNLTVSPQYLLQGDLCLPDGGEDIRPLVDRLTPHERRLLKEVLKSIMKARD</sequence>
<evidence type="ECO:0000313" key="5">
    <source>
        <dbReference type="Proteomes" id="UP000474718"/>
    </source>
</evidence>
<dbReference type="CDD" id="cd00093">
    <property type="entry name" value="HTH_XRE"/>
    <property type="match status" value="1"/>
</dbReference>
<dbReference type="Pfam" id="PF01381">
    <property type="entry name" value="HTH_3"/>
    <property type="match status" value="1"/>
</dbReference>
<dbReference type="SMART" id="SM00530">
    <property type="entry name" value="HTH_XRE"/>
    <property type="match status" value="1"/>
</dbReference>
<keyword evidence="5" id="KW-1185">Reference proteome</keyword>
<dbReference type="Proteomes" id="UP000474718">
    <property type="component" value="Unassembled WGS sequence"/>
</dbReference>
<reference evidence="2 5" key="3">
    <citation type="journal article" date="2019" name="Nat. Med.">
        <title>A library of human gut bacterial isolates paired with longitudinal multiomics data enables mechanistic microbiome research.</title>
        <authorList>
            <person name="Poyet M."/>
            <person name="Groussin M."/>
            <person name="Gibbons S.M."/>
            <person name="Avila-Pacheco J."/>
            <person name="Jiang X."/>
            <person name="Kearney S.M."/>
            <person name="Perrotta A.R."/>
            <person name="Berdy B."/>
            <person name="Zhao S."/>
            <person name="Lieberman T.D."/>
            <person name="Swanson P.K."/>
            <person name="Smith M."/>
            <person name="Roesemann S."/>
            <person name="Alexander J.E."/>
            <person name="Rich S.A."/>
            <person name="Livny J."/>
            <person name="Vlamakis H."/>
            <person name="Clish C."/>
            <person name="Bullock K."/>
            <person name="Deik A."/>
            <person name="Scott J."/>
            <person name="Pierce K.A."/>
            <person name="Xavier R.J."/>
            <person name="Alm E.J."/>
        </authorList>
    </citation>
    <scope>NUCLEOTIDE SEQUENCE [LARGE SCALE GENOMIC DNA]</scope>
    <source>
        <strain evidence="2 5">BIOML-A2</strain>
    </source>
</reference>
<dbReference type="SUPFAM" id="SSF47413">
    <property type="entry name" value="lambda repressor-like DNA-binding domains"/>
    <property type="match status" value="1"/>
</dbReference>
<dbReference type="RefSeq" id="WP_052537612.1">
    <property type="nucleotide sequence ID" value="NZ_FQVY01000003.1"/>
</dbReference>
<dbReference type="Gene3D" id="1.10.260.40">
    <property type="entry name" value="lambda repressor-like DNA-binding domains"/>
    <property type="match status" value="1"/>
</dbReference>
<dbReference type="AlphaFoldDB" id="A0AAQ1MF87"/>
<dbReference type="EMBL" id="WWVX01000008">
    <property type="protein sequence ID" value="MZL70398.1"/>
    <property type="molecule type" value="Genomic_DNA"/>
</dbReference>
<accession>A0AAQ1MF87</accession>
<proteinExistence type="predicted"/>
<dbReference type="GO" id="GO:0003677">
    <property type="term" value="F:DNA binding"/>
    <property type="evidence" value="ECO:0007669"/>
    <property type="project" value="InterPro"/>
</dbReference>
<gene>
    <name evidence="2" type="ORF">GT747_11600</name>
    <name evidence="3" type="ORF">SAMN05444424_2107</name>
</gene>
<dbReference type="InterPro" id="IPR001387">
    <property type="entry name" value="Cro/C1-type_HTH"/>
</dbReference>
<reference evidence="3" key="2">
    <citation type="submission" date="2016-11" db="EMBL/GenBank/DDBJ databases">
        <authorList>
            <person name="Varghese N."/>
            <person name="Submissions S."/>
        </authorList>
    </citation>
    <scope>NUCLEOTIDE SEQUENCE</scope>
    <source>
        <strain evidence="3">DSM 4029</strain>
    </source>
</reference>
<dbReference type="PROSITE" id="PS50943">
    <property type="entry name" value="HTH_CROC1"/>
    <property type="match status" value="1"/>
</dbReference>
<reference evidence="4" key="1">
    <citation type="submission" date="2016-11" db="EMBL/GenBank/DDBJ databases">
        <authorList>
            <person name="Jaros S."/>
            <person name="Januszkiewicz K."/>
            <person name="Wedrychowicz H."/>
        </authorList>
    </citation>
    <scope>NUCLEOTIDE SEQUENCE [LARGE SCALE GENOMIC DNA]</scope>
    <source>
        <strain evidence="4">DSM 4029</strain>
    </source>
</reference>
<protein>
    <submittedName>
        <fullName evidence="2">Helix-turn-helix domain-containing protein</fullName>
    </submittedName>
    <submittedName>
        <fullName evidence="3">Transcriptional regulator, contains XRE-family HTH domain</fullName>
    </submittedName>
</protein>